<accession>A0A1J7J0B4</accession>
<dbReference type="CDD" id="cd00167">
    <property type="entry name" value="SANT"/>
    <property type="match status" value="1"/>
</dbReference>
<feature type="compositionally biased region" description="Polar residues" evidence="1">
    <location>
        <begin position="374"/>
        <end position="389"/>
    </location>
</feature>
<dbReference type="STRING" id="1408157.A0A1J7J0B4"/>
<dbReference type="Gene3D" id="1.10.10.60">
    <property type="entry name" value="Homeodomain-like"/>
    <property type="match status" value="1"/>
</dbReference>
<feature type="compositionally biased region" description="Basic and acidic residues" evidence="1">
    <location>
        <begin position="453"/>
        <end position="473"/>
    </location>
</feature>
<keyword evidence="3" id="KW-1185">Reference proteome</keyword>
<dbReference type="InterPro" id="IPR009057">
    <property type="entry name" value="Homeodomain-like_sf"/>
</dbReference>
<evidence type="ECO:0000313" key="2">
    <source>
        <dbReference type="EMBL" id="OIW22588.1"/>
    </source>
</evidence>
<dbReference type="InterPro" id="IPR001005">
    <property type="entry name" value="SANT/Myb"/>
</dbReference>
<feature type="region of interest" description="Disordered" evidence="1">
    <location>
        <begin position="185"/>
        <end position="205"/>
    </location>
</feature>
<feature type="compositionally biased region" description="Polar residues" evidence="1">
    <location>
        <begin position="279"/>
        <end position="292"/>
    </location>
</feature>
<dbReference type="OrthoDB" id="4151352at2759"/>
<protein>
    <recommendedName>
        <fullName evidence="4">Myb-like domain-containing protein</fullName>
    </recommendedName>
</protein>
<gene>
    <name evidence="2" type="ORF">CONLIGDRAFT_697241</name>
</gene>
<feature type="region of interest" description="Disordered" evidence="1">
    <location>
        <begin position="413"/>
        <end position="440"/>
    </location>
</feature>
<feature type="region of interest" description="Disordered" evidence="1">
    <location>
        <begin position="251"/>
        <end position="389"/>
    </location>
</feature>
<feature type="compositionally biased region" description="Low complexity" evidence="1">
    <location>
        <begin position="474"/>
        <end position="492"/>
    </location>
</feature>
<feature type="region of interest" description="Disordered" evidence="1">
    <location>
        <begin position="580"/>
        <end position="686"/>
    </location>
</feature>
<feature type="compositionally biased region" description="Polar residues" evidence="1">
    <location>
        <begin position="311"/>
        <end position="338"/>
    </location>
</feature>
<sequence>MSSSFVIPAKLRRVPIQVYDHDSHGPRHSDIPVLQLRLLVCQTTKLRTVADAVARFSSRGNQIEWKVGKILDRYGDEFVDPAETVWGALELVPICIMKAPPEREEQKLPRGHEWNAQEDQTLFVNRAAGHEWKQIQANHFPTMTINACQKRYYRLMKRNAADDRPSTSGVEPSPEVMPALQAQSETLQTRDQTGEPDPVVSSSPVYFDSSPTTKIAVARAPLIWSSSAENKQTVNLEDIVRTPASAAQHVALSQGASTAQTDDSEDEPLIIPVPKATDSYHTARNATTQSVFNRKALYQHHRRKLRRESVTDTPSPGSSQGSAEQPKVDQQSQQQRLQPTDPIARLEYESKSSLEELTIRRPNQGRVSFAPDGSETQVVEPNTSRNGVSPSLLYDKEIVQPTKRKAMSLTLIRVRGKRKPKQESSENVDAERELSRQQEEEYDALIDANLRRAKDEAERQTSASKIERAERFIRSSFSPRQPSSSQRSSSPFEIDSSPTVRVANNRHIQAQFLTSQLPLAGTRFPSGLMDSYQNDSETPSSPPVLGESDTSYRGVPFAQDEQVTEDQLDAGIYGAHGWQSMPAQRSTSGNAEDCHPKQHAEQSTSHSDNTGASQSQVAEGPSRPMWVPGEKRKRHAGPPTVSENNDCLNRTAREKHQLHRSNDRVSKTHGAKTSPTTESTARKPGF</sequence>
<feature type="compositionally biased region" description="Basic and acidic residues" evidence="1">
    <location>
        <begin position="651"/>
        <end position="666"/>
    </location>
</feature>
<name>A0A1J7J0B4_9PEZI</name>
<feature type="compositionally biased region" description="Polar residues" evidence="1">
    <location>
        <begin position="581"/>
        <end position="590"/>
    </location>
</feature>
<feature type="compositionally biased region" description="Basic and acidic residues" evidence="1">
    <location>
        <begin position="344"/>
        <end position="359"/>
    </location>
</feature>
<feature type="compositionally biased region" description="Basic residues" evidence="1">
    <location>
        <begin position="297"/>
        <end position="306"/>
    </location>
</feature>
<feature type="compositionally biased region" description="Polar residues" evidence="1">
    <location>
        <begin position="601"/>
        <end position="617"/>
    </location>
</feature>
<dbReference type="EMBL" id="KV875112">
    <property type="protein sequence ID" value="OIW22588.1"/>
    <property type="molecule type" value="Genomic_DNA"/>
</dbReference>
<dbReference type="InParanoid" id="A0A1J7J0B4"/>
<feature type="region of interest" description="Disordered" evidence="1">
    <location>
        <begin position="524"/>
        <end position="552"/>
    </location>
</feature>
<evidence type="ECO:0008006" key="4">
    <source>
        <dbReference type="Google" id="ProtNLM"/>
    </source>
</evidence>
<reference evidence="2 3" key="1">
    <citation type="submission" date="2016-10" db="EMBL/GenBank/DDBJ databases">
        <title>Draft genome sequence of Coniochaeta ligniaria NRRL30616, a lignocellulolytic fungus for bioabatement of inhibitors in plant biomass hydrolysates.</title>
        <authorList>
            <consortium name="DOE Joint Genome Institute"/>
            <person name="Jimenez D.J."/>
            <person name="Hector R.E."/>
            <person name="Riley R."/>
            <person name="Sun H."/>
            <person name="Grigoriev I.V."/>
            <person name="Van Elsas J.D."/>
            <person name="Nichols N.N."/>
        </authorList>
    </citation>
    <scope>NUCLEOTIDE SEQUENCE [LARGE SCALE GENOMIC DNA]</scope>
    <source>
        <strain evidence="2 3">NRRL 30616</strain>
    </source>
</reference>
<feature type="region of interest" description="Disordered" evidence="1">
    <location>
        <begin position="453"/>
        <end position="497"/>
    </location>
</feature>
<feature type="compositionally biased region" description="Basic and acidic residues" evidence="1">
    <location>
        <begin position="421"/>
        <end position="439"/>
    </location>
</feature>
<dbReference type="AlphaFoldDB" id="A0A1J7J0B4"/>
<organism evidence="2 3">
    <name type="scientific">Coniochaeta ligniaria NRRL 30616</name>
    <dbReference type="NCBI Taxonomy" id="1408157"/>
    <lineage>
        <taxon>Eukaryota</taxon>
        <taxon>Fungi</taxon>
        <taxon>Dikarya</taxon>
        <taxon>Ascomycota</taxon>
        <taxon>Pezizomycotina</taxon>
        <taxon>Sordariomycetes</taxon>
        <taxon>Sordariomycetidae</taxon>
        <taxon>Coniochaetales</taxon>
        <taxon>Coniochaetaceae</taxon>
        <taxon>Coniochaeta</taxon>
    </lineage>
</organism>
<evidence type="ECO:0000313" key="3">
    <source>
        <dbReference type="Proteomes" id="UP000182658"/>
    </source>
</evidence>
<proteinExistence type="predicted"/>
<dbReference type="SUPFAM" id="SSF46689">
    <property type="entry name" value="Homeodomain-like"/>
    <property type="match status" value="1"/>
</dbReference>
<evidence type="ECO:0000256" key="1">
    <source>
        <dbReference type="SAM" id="MobiDB-lite"/>
    </source>
</evidence>
<dbReference type="Proteomes" id="UP000182658">
    <property type="component" value="Unassembled WGS sequence"/>
</dbReference>